<sequence>MEKKSKTKSKSKSHATTHRNVFCAGCSVAMQVFLILTLFVIGNLSAWQENVRPKLYVELAFPAVNKLLRNSNYKCLLNLHNRTRNSTKDFCNTWACGQEAPP</sequence>
<protein>
    <submittedName>
        <fullName evidence="2">Uncharacterized protein</fullName>
    </submittedName>
</protein>
<evidence type="ECO:0000313" key="2">
    <source>
        <dbReference type="EnsemblMetazoa" id="GBRI027863-PA"/>
    </source>
</evidence>
<evidence type="ECO:0000256" key="1">
    <source>
        <dbReference type="SAM" id="Phobius"/>
    </source>
</evidence>
<proteinExistence type="predicted"/>
<keyword evidence="3" id="KW-1185">Reference proteome</keyword>
<keyword evidence="1" id="KW-1133">Transmembrane helix</keyword>
<accession>A0A1A9WQ65</accession>
<reference evidence="2" key="2">
    <citation type="submission" date="2020-05" db="UniProtKB">
        <authorList>
            <consortium name="EnsemblMetazoa"/>
        </authorList>
    </citation>
    <scope>IDENTIFICATION</scope>
    <source>
        <strain evidence="2">IAEA</strain>
    </source>
</reference>
<organism evidence="2 3">
    <name type="scientific">Glossina brevipalpis</name>
    <dbReference type="NCBI Taxonomy" id="37001"/>
    <lineage>
        <taxon>Eukaryota</taxon>
        <taxon>Metazoa</taxon>
        <taxon>Ecdysozoa</taxon>
        <taxon>Arthropoda</taxon>
        <taxon>Hexapoda</taxon>
        <taxon>Insecta</taxon>
        <taxon>Pterygota</taxon>
        <taxon>Neoptera</taxon>
        <taxon>Endopterygota</taxon>
        <taxon>Diptera</taxon>
        <taxon>Brachycera</taxon>
        <taxon>Muscomorpha</taxon>
        <taxon>Hippoboscoidea</taxon>
        <taxon>Glossinidae</taxon>
        <taxon>Glossina</taxon>
    </lineage>
</organism>
<name>A0A1A9WQ65_9MUSC</name>
<dbReference type="Proteomes" id="UP000091820">
    <property type="component" value="Unassembled WGS sequence"/>
</dbReference>
<keyword evidence="1" id="KW-0472">Membrane</keyword>
<reference evidence="3" key="1">
    <citation type="submission" date="2014-03" db="EMBL/GenBank/DDBJ databases">
        <authorList>
            <person name="Aksoy S."/>
            <person name="Warren W."/>
            <person name="Wilson R.K."/>
        </authorList>
    </citation>
    <scope>NUCLEOTIDE SEQUENCE [LARGE SCALE GENOMIC DNA]</scope>
    <source>
        <strain evidence="3">IAEA</strain>
    </source>
</reference>
<dbReference type="STRING" id="37001.A0A1A9WQ65"/>
<feature type="transmembrane region" description="Helical" evidence="1">
    <location>
        <begin position="21"/>
        <end position="47"/>
    </location>
</feature>
<keyword evidence="1" id="KW-0812">Transmembrane</keyword>
<dbReference type="EnsemblMetazoa" id="GBRI027863-RA">
    <property type="protein sequence ID" value="GBRI027863-PA"/>
    <property type="gene ID" value="GBRI027863"/>
</dbReference>
<dbReference type="VEuPathDB" id="VectorBase:GBRI027863"/>
<evidence type="ECO:0000313" key="3">
    <source>
        <dbReference type="Proteomes" id="UP000091820"/>
    </source>
</evidence>
<dbReference type="AlphaFoldDB" id="A0A1A9WQ65"/>